<keyword evidence="1" id="KW-0812">Transmembrane</keyword>
<accession>A0A915AU91</accession>
<sequence length="131" mass="14915">MQYMEVFIIISLPVLLSATYSPLNGTIRHSLTKRQSAYICGVEPYRFYSDVPCNYYAICINGGMRMNIGCTSDSTCKLYDPTYVCIQDCCCTTPQVRNPTLPPIPFNRGQRNCSTYMLAMVVFAFFVLHYL</sequence>
<organism evidence="2 3">
    <name type="scientific">Parascaris univalens</name>
    <name type="common">Nematode worm</name>
    <dbReference type="NCBI Taxonomy" id="6257"/>
    <lineage>
        <taxon>Eukaryota</taxon>
        <taxon>Metazoa</taxon>
        <taxon>Ecdysozoa</taxon>
        <taxon>Nematoda</taxon>
        <taxon>Chromadorea</taxon>
        <taxon>Rhabditida</taxon>
        <taxon>Spirurina</taxon>
        <taxon>Ascaridomorpha</taxon>
        <taxon>Ascaridoidea</taxon>
        <taxon>Ascarididae</taxon>
        <taxon>Parascaris</taxon>
    </lineage>
</organism>
<evidence type="ECO:0000256" key="1">
    <source>
        <dbReference type="SAM" id="Phobius"/>
    </source>
</evidence>
<dbReference type="Proteomes" id="UP000887569">
    <property type="component" value="Unplaced"/>
</dbReference>
<reference evidence="3" key="1">
    <citation type="submission" date="2022-11" db="UniProtKB">
        <authorList>
            <consortium name="WormBaseParasite"/>
        </authorList>
    </citation>
    <scope>IDENTIFICATION</scope>
</reference>
<evidence type="ECO:0000313" key="3">
    <source>
        <dbReference type="WBParaSite" id="PgR016_g106_t01"/>
    </source>
</evidence>
<feature type="transmembrane region" description="Helical" evidence="1">
    <location>
        <begin position="6"/>
        <end position="23"/>
    </location>
</feature>
<evidence type="ECO:0000313" key="2">
    <source>
        <dbReference type="Proteomes" id="UP000887569"/>
    </source>
</evidence>
<keyword evidence="1" id="KW-1133">Transmembrane helix</keyword>
<proteinExistence type="predicted"/>
<name>A0A915AU91_PARUN</name>
<protein>
    <submittedName>
        <fullName evidence="3">Chitin-binding type-2 domain-containing protein</fullName>
    </submittedName>
</protein>
<keyword evidence="1" id="KW-0472">Membrane</keyword>
<feature type="transmembrane region" description="Helical" evidence="1">
    <location>
        <begin position="113"/>
        <end position="130"/>
    </location>
</feature>
<dbReference type="AlphaFoldDB" id="A0A915AU91"/>
<dbReference type="WBParaSite" id="PgR016_g106_t01">
    <property type="protein sequence ID" value="PgR016_g106_t01"/>
    <property type="gene ID" value="PgR016_g106"/>
</dbReference>
<keyword evidence="2" id="KW-1185">Reference proteome</keyword>